<dbReference type="PROSITE" id="PS50017">
    <property type="entry name" value="DEATH_DOMAIN"/>
    <property type="match status" value="1"/>
</dbReference>
<feature type="domain" description="Death" evidence="2">
    <location>
        <begin position="217"/>
        <end position="298"/>
    </location>
</feature>
<dbReference type="InterPro" id="IPR008775">
    <property type="entry name" value="Phytyl_CoA_dOase-like"/>
</dbReference>
<comment type="caution">
    <text evidence="3">The sequence shown here is derived from an EMBL/GenBank/DDBJ whole genome shotgun (WGS) entry which is preliminary data.</text>
</comment>
<sequence>MCYVFMMETVHTPKPPEKYCSAVLQMCIPNMYLINLLDVEEVDKVIKEFEDPSTAELLNNNKVKVSDCQGREAKMTIWGHPGNDVSGMISRSEKVAGTCEQLLGDEVYHYHGKLVTKEPFTGGAHLWHQDYGYWYINEFLEPNMITAFIALDKCEKRNGCLQIIESSHKCGRLDHKLEGQLTVTDPTRLDKIMDRFSMKYCLLNPGLPRDCLEKTPSMSVLRYISNHIGDSSLQLGIELGLDISEVQHIQHQFKDKLLDQTREILRRWKQNQSQPTVENLVKALFRIGKASCLKGVQF</sequence>
<dbReference type="InterPro" id="IPR000488">
    <property type="entry name" value="Death_dom"/>
</dbReference>
<evidence type="ECO:0000259" key="2">
    <source>
        <dbReference type="PROSITE" id="PS50017"/>
    </source>
</evidence>
<dbReference type="PANTHER" id="PTHR20883:SF51">
    <property type="entry name" value="PHYTANOYL-COA HYDROXYLASE"/>
    <property type="match status" value="1"/>
</dbReference>
<dbReference type="AlphaFoldDB" id="A0A8S3Q4G7"/>
<dbReference type="InterPro" id="IPR011029">
    <property type="entry name" value="DEATH-like_dom_sf"/>
</dbReference>
<dbReference type="SUPFAM" id="SSF47986">
    <property type="entry name" value="DEATH domain"/>
    <property type="match status" value="1"/>
</dbReference>
<dbReference type="Pfam" id="PF00531">
    <property type="entry name" value="Death"/>
    <property type="match status" value="1"/>
</dbReference>
<dbReference type="Proteomes" id="UP000683360">
    <property type="component" value="Unassembled WGS sequence"/>
</dbReference>
<name>A0A8S3Q4G7_MYTED</name>
<dbReference type="PANTHER" id="PTHR20883">
    <property type="entry name" value="PHYTANOYL-COA DIOXYGENASE DOMAIN CONTAINING 1"/>
    <property type="match status" value="1"/>
</dbReference>
<reference evidence="3" key="1">
    <citation type="submission" date="2021-03" db="EMBL/GenBank/DDBJ databases">
        <authorList>
            <person name="Bekaert M."/>
        </authorList>
    </citation>
    <scope>NUCLEOTIDE SEQUENCE</scope>
</reference>
<gene>
    <name evidence="3" type="ORF">MEDL_5525</name>
</gene>
<dbReference type="EMBL" id="CAJPWZ010000318">
    <property type="protein sequence ID" value="CAG2190190.1"/>
    <property type="molecule type" value="Genomic_DNA"/>
</dbReference>
<dbReference type="OrthoDB" id="445007at2759"/>
<dbReference type="SUPFAM" id="SSF51197">
    <property type="entry name" value="Clavaminate synthase-like"/>
    <property type="match status" value="1"/>
</dbReference>
<dbReference type="GO" id="GO:0007165">
    <property type="term" value="P:signal transduction"/>
    <property type="evidence" value="ECO:0007669"/>
    <property type="project" value="InterPro"/>
</dbReference>
<evidence type="ECO:0000256" key="1">
    <source>
        <dbReference type="ARBA" id="ARBA00001962"/>
    </source>
</evidence>
<protein>
    <recommendedName>
        <fullName evidence="2">Death domain-containing protein</fullName>
    </recommendedName>
</protein>
<keyword evidence="4" id="KW-1185">Reference proteome</keyword>
<evidence type="ECO:0000313" key="4">
    <source>
        <dbReference type="Proteomes" id="UP000683360"/>
    </source>
</evidence>
<dbReference type="CDD" id="cd01670">
    <property type="entry name" value="Death"/>
    <property type="match status" value="1"/>
</dbReference>
<dbReference type="Pfam" id="PF05721">
    <property type="entry name" value="PhyH"/>
    <property type="match status" value="1"/>
</dbReference>
<organism evidence="3 4">
    <name type="scientific">Mytilus edulis</name>
    <name type="common">Blue mussel</name>
    <dbReference type="NCBI Taxonomy" id="6550"/>
    <lineage>
        <taxon>Eukaryota</taxon>
        <taxon>Metazoa</taxon>
        <taxon>Spiralia</taxon>
        <taxon>Lophotrochozoa</taxon>
        <taxon>Mollusca</taxon>
        <taxon>Bivalvia</taxon>
        <taxon>Autobranchia</taxon>
        <taxon>Pteriomorphia</taxon>
        <taxon>Mytilida</taxon>
        <taxon>Mytiloidea</taxon>
        <taxon>Mytilidae</taxon>
        <taxon>Mytilinae</taxon>
        <taxon>Mytilus</taxon>
    </lineage>
</organism>
<proteinExistence type="predicted"/>
<comment type="cofactor">
    <cofactor evidence="1">
        <name>Fe cation</name>
        <dbReference type="ChEBI" id="CHEBI:24875"/>
    </cofactor>
</comment>
<dbReference type="Gene3D" id="2.60.120.620">
    <property type="entry name" value="q2cbj1_9rhob like domain"/>
    <property type="match status" value="1"/>
</dbReference>
<dbReference type="Gene3D" id="1.10.533.10">
    <property type="entry name" value="Death Domain, Fas"/>
    <property type="match status" value="1"/>
</dbReference>
<accession>A0A8S3Q4G7</accession>
<evidence type="ECO:0000313" key="3">
    <source>
        <dbReference type="EMBL" id="CAG2190190.1"/>
    </source>
</evidence>